<proteinExistence type="predicted"/>
<dbReference type="Pfam" id="PF03781">
    <property type="entry name" value="FGE-sulfatase"/>
    <property type="match status" value="1"/>
</dbReference>
<accession>A0A318UNA4</accession>
<gene>
    <name evidence="3" type="ORF">B0O44_10294</name>
</gene>
<dbReference type="SUPFAM" id="SSF56436">
    <property type="entry name" value="C-type lectin-like"/>
    <property type="match status" value="1"/>
</dbReference>
<sequence length="547" mass="61270">MTVKNQNYIPMKQVYLYSFSILMTITLFTACSSKKSGVSDKTGMAYNKKEYGGFQVNNKFKRGPGPGLVEIEGGVFVMSGSAIDAPGQELGNYNQKRETTVSSFYMDETEVSNTNWLEYLDWIRRTYPDDHEYYYNELPDTLVWRRPLSYNEPYVDNYLRHPAYADYPVVGITWEQANRYCAWRTDRVNETLLRERGYMTSFKDLNGGGKPGAAVASSPRPTEAFNTDVYLNGQYDDKGKKAMKDLSPNAKAGTAANGKGLPTRNVRLEDGILKQPYRLPTEAEWEYAALGLIGNTQYENINANKIYPWNGLGLSSAKKRTRGLILANFKRTKGDYMGVGGALNDKGSITSPVRSFTPNDFGLYNMAGNVNEWVADVYRPTTFEAVDPLNPYRGNFYQDKKVMDPLTGKISKDKYNNPVLVPAVNAKKQTWAERQAANTTAAALDSTAKAKAASATSYADQRGYRDRENGLYGETTLVNNKSRVYKGGSWNDQAIWLNPATRRFLQQDESSADIGFRCAMTMLGASEISTAGKPEFKVKPAKKFKSR</sequence>
<keyword evidence="1" id="KW-0812">Transmembrane</keyword>
<reference evidence="3 4" key="1">
    <citation type="submission" date="2018-06" db="EMBL/GenBank/DDBJ databases">
        <title>Genomic Encyclopedia of Archaeal and Bacterial Type Strains, Phase II (KMG-II): from individual species to whole genera.</title>
        <authorList>
            <person name="Goeker M."/>
        </authorList>
    </citation>
    <scope>NUCLEOTIDE SEQUENCE [LARGE SCALE GENOMIC DNA]</scope>
    <source>
        <strain evidence="3 4">DSM 27372</strain>
    </source>
</reference>
<dbReference type="InterPro" id="IPR005532">
    <property type="entry name" value="SUMF_dom"/>
</dbReference>
<dbReference type="EMBL" id="QKLU01000002">
    <property type="protein sequence ID" value="PYF75545.1"/>
    <property type="molecule type" value="Genomic_DNA"/>
</dbReference>
<feature type="transmembrane region" description="Helical" evidence="1">
    <location>
        <begin position="14"/>
        <end position="31"/>
    </location>
</feature>
<evidence type="ECO:0000313" key="4">
    <source>
        <dbReference type="Proteomes" id="UP000248198"/>
    </source>
</evidence>
<dbReference type="Gene3D" id="3.90.1580.10">
    <property type="entry name" value="paralog of FGE (formylglycine-generating enzyme)"/>
    <property type="match status" value="1"/>
</dbReference>
<dbReference type="PROSITE" id="PS51257">
    <property type="entry name" value="PROKAR_LIPOPROTEIN"/>
    <property type="match status" value="1"/>
</dbReference>
<keyword evidence="3" id="KW-0449">Lipoprotein</keyword>
<evidence type="ECO:0000313" key="3">
    <source>
        <dbReference type="EMBL" id="PYF75545.1"/>
    </source>
</evidence>
<organism evidence="3 4">
    <name type="scientific">Pedobacter nutrimenti</name>
    <dbReference type="NCBI Taxonomy" id="1241337"/>
    <lineage>
        <taxon>Bacteria</taxon>
        <taxon>Pseudomonadati</taxon>
        <taxon>Bacteroidota</taxon>
        <taxon>Sphingobacteriia</taxon>
        <taxon>Sphingobacteriales</taxon>
        <taxon>Sphingobacteriaceae</taxon>
        <taxon>Pedobacter</taxon>
    </lineage>
</organism>
<dbReference type="AlphaFoldDB" id="A0A318UNA4"/>
<name>A0A318UNA4_9SPHI</name>
<keyword evidence="1" id="KW-0472">Membrane</keyword>
<keyword evidence="1" id="KW-1133">Transmembrane helix</keyword>
<dbReference type="PANTHER" id="PTHR23150:SF19">
    <property type="entry name" value="FORMYLGLYCINE-GENERATING ENZYME"/>
    <property type="match status" value="1"/>
</dbReference>
<dbReference type="Proteomes" id="UP000248198">
    <property type="component" value="Unassembled WGS sequence"/>
</dbReference>
<protein>
    <submittedName>
        <fullName evidence="3">Gliding motility-associated lipoprotein GldJ</fullName>
    </submittedName>
</protein>
<feature type="domain" description="Sulfatase-modifying factor enzyme-like" evidence="2">
    <location>
        <begin position="66"/>
        <end position="387"/>
    </location>
</feature>
<evidence type="ECO:0000256" key="1">
    <source>
        <dbReference type="SAM" id="Phobius"/>
    </source>
</evidence>
<comment type="caution">
    <text evidence="3">The sequence shown here is derived from an EMBL/GenBank/DDBJ whole genome shotgun (WGS) entry which is preliminary data.</text>
</comment>
<keyword evidence="4" id="KW-1185">Reference proteome</keyword>
<dbReference type="InterPro" id="IPR051043">
    <property type="entry name" value="Sulfatase_Mod_Factor_Kinase"/>
</dbReference>
<evidence type="ECO:0000259" key="2">
    <source>
        <dbReference type="Pfam" id="PF03781"/>
    </source>
</evidence>
<dbReference type="InterPro" id="IPR042095">
    <property type="entry name" value="SUMF_sf"/>
</dbReference>
<dbReference type="PANTHER" id="PTHR23150">
    <property type="entry name" value="SULFATASE MODIFYING FACTOR 1, 2"/>
    <property type="match status" value="1"/>
</dbReference>
<dbReference type="InterPro" id="IPR016187">
    <property type="entry name" value="CTDL_fold"/>
</dbReference>